<accession>A0A8S9FY39</accession>
<dbReference type="InterPro" id="IPR032675">
    <property type="entry name" value="LRR_dom_sf"/>
</dbReference>
<comment type="similarity">
    <text evidence="1">Belongs to the disease resistance NB-LRR family.</text>
</comment>
<dbReference type="Gene3D" id="3.80.10.10">
    <property type="entry name" value="Ribonuclease Inhibitor"/>
    <property type="match status" value="2"/>
</dbReference>
<dbReference type="Pfam" id="PF23559">
    <property type="entry name" value="WHD_DRP"/>
    <property type="match status" value="1"/>
</dbReference>
<dbReference type="GO" id="GO:0006952">
    <property type="term" value="P:defense response"/>
    <property type="evidence" value="ECO:0007669"/>
    <property type="project" value="UniProtKB-KW"/>
</dbReference>
<dbReference type="GO" id="GO:0043531">
    <property type="term" value="F:ADP binding"/>
    <property type="evidence" value="ECO:0007669"/>
    <property type="project" value="InterPro"/>
</dbReference>
<dbReference type="InterPro" id="IPR036388">
    <property type="entry name" value="WH-like_DNA-bd_sf"/>
</dbReference>
<evidence type="ECO:0000259" key="10">
    <source>
        <dbReference type="Pfam" id="PF23598"/>
    </source>
</evidence>
<keyword evidence="7" id="KW-0175">Coiled coil</keyword>
<dbReference type="InterPro" id="IPR027417">
    <property type="entry name" value="P-loop_NTPase"/>
</dbReference>
<evidence type="ECO:0000259" key="8">
    <source>
        <dbReference type="Pfam" id="PF00931"/>
    </source>
</evidence>
<keyword evidence="6" id="KW-0067">ATP-binding</keyword>
<dbReference type="FunFam" id="1.10.8.430:FF:000003">
    <property type="entry name" value="Probable disease resistance protein At5g66910"/>
    <property type="match status" value="1"/>
</dbReference>
<evidence type="ECO:0000256" key="6">
    <source>
        <dbReference type="ARBA" id="ARBA00022840"/>
    </source>
</evidence>
<evidence type="ECO:0000313" key="12">
    <source>
        <dbReference type="Proteomes" id="UP000712281"/>
    </source>
</evidence>
<dbReference type="InterPro" id="IPR042197">
    <property type="entry name" value="Apaf_helical"/>
</dbReference>
<sequence>MGGCFSFGFSCDETLKWVFRCLTCEGYIRNLGDNLTDLRRQMEDLKATEDEVKNKVEREKRLHLQRRPAVGLWLTRVEDVRTRFNNLDSTSVAELENLCLCNLCSKNLCLSYKYGKMVFLLSEEVKNLKLEGNFEEVTVPALRSVVEVRSTRPTIGQEEMLKTAWDRLMENGVGIMGLHGMGGVGKTTLLKKIHNRFAEIDGRFDVVMWIVVSRGANISKLQDDIAQKLNLCGDEWTKKNESDKAAEIHRVLNENRFALMLDDIWEKVDLEDIGVPEPNRENGCKVAFTTRSREVCVRMGDREPMQVNCLEWDEAWELFEKKVGEDNLRRDPVIIKLARKVAEKCRGLPLALIVIGETMSTKTRVEEWEHAVDELNRSAAEYPDMETNILPILKFSYDSLRGENIKSCFLYCALFPEDYEIDRERLIEYWLSEGFLGEYPDAKRAINKGHDVLGTLINASLLTKVGTREVQMHDVLREMAIWIASYFWKLEDTYFVKARFGLHEIPKIKDWEAVRRMSLMGNNIKDITCHPKCTKLTTLFLQNNKLKKLSGEFIQFMQNLVVLDLFGNSDINELPEQISKLESLQYLDLSITNIEQLPVGLQELKNLYQLNLNGTWRLRSLAGISKLSSLRILKLLCSNVHADASLVRELQLLEHLQVLAITICAETDLDQIFDDQRLVNCINGLFINGFEQKPFDLSLLVSTKNLRELWVHRSHFLEISPTSPLFINLSKVRIIADNSIKDLTWLLFAPNLAILNVACAEEMQEIINEEKAANLTGITPFTKLEELTFSSLPKLESIYWSPLPFPVLRRLNIVVCPNLKRLPLNATSVPQIGKFRITMYPREQEADLTWEDEDTKNRFLPLLRSACCVVSHLDCIIDFTLQHVSVSLKLVAVFGTIVQSTVSARGSVCVDLHVEERLQICRSCSFLAAILHLLLEDSLSTEAPSGHRNPSFRVWNLKAMKPILYDSNRTFSENEARESEKDSSVVAVKIRGHGLALPEELMKIFFLASVEFIRTFDPLLQHKADKECNPFRAKSRELKTAHPENKAP</sequence>
<dbReference type="SUPFAM" id="SSF52058">
    <property type="entry name" value="L domain-like"/>
    <property type="match status" value="1"/>
</dbReference>
<dbReference type="Gene3D" id="1.10.8.430">
    <property type="entry name" value="Helical domain of apoptotic protease-activating factors"/>
    <property type="match status" value="1"/>
</dbReference>
<dbReference type="GO" id="GO:0005524">
    <property type="term" value="F:ATP binding"/>
    <property type="evidence" value="ECO:0007669"/>
    <property type="project" value="UniProtKB-KW"/>
</dbReference>
<dbReference type="PRINTS" id="PR00364">
    <property type="entry name" value="DISEASERSIST"/>
</dbReference>
<keyword evidence="2" id="KW-0433">Leucine-rich repeat</keyword>
<dbReference type="Gene3D" id="1.10.10.10">
    <property type="entry name" value="Winged helix-like DNA-binding domain superfamily/Winged helix DNA-binding domain"/>
    <property type="match status" value="1"/>
</dbReference>
<keyword evidence="5" id="KW-0611">Plant defense</keyword>
<evidence type="ECO:0000259" key="9">
    <source>
        <dbReference type="Pfam" id="PF23559"/>
    </source>
</evidence>
<dbReference type="SUPFAM" id="SSF52540">
    <property type="entry name" value="P-loop containing nucleoside triphosphate hydrolases"/>
    <property type="match status" value="1"/>
</dbReference>
<evidence type="ECO:0000256" key="1">
    <source>
        <dbReference type="ARBA" id="ARBA00008894"/>
    </source>
</evidence>
<dbReference type="FunFam" id="1.10.10.10:FF:000322">
    <property type="entry name" value="Probable disease resistance protein At1g63360"/>
    <property type="match status" value="1"/>
</dbReference>
<evidence type="ECO:0000256" key="7">
    <source>
        <dbReference type="SAM" id="Coils"/>
    </source>
</evidence>
<feature type="domain" description="Disease resistance protein winged helix" evidence="9">
    <location>
        <begin position="414"/>
        <end position="480"/>
    </location>
</feature>
<organism evidence="11 12">
    <name type="scientific">Brassica cretica</name>
    <name type="common">Mustard</name>
    <dbReference type="NCBI Taxonomy" id="69181"/>
    <lineage>
        <taxon>Eukaryota</taxon>
        <taxon>Viridiplantae</taxon>
        <taxon>Streptophyta</taxon>
        <taxon>Embryophyta</taxon>
        <taxon>Tracheophyta</taxon>
        <taxon>Spermatophyta</taxon>
        <taxon>Magnoliopsida</taxon>
        <taxon>eudicotyledons</taxon>
        <taxon>Gunneridae</taxon>
        <taxon>Pentapetalae</taxon>
        <taxon>rosids</taxon>
        <taxon>malvids</taxon>
        <taxon>Brassicales</taxon>
        <taxon>Brassicaceae</taxon>
        <taxon>Brassiceae</taxon>
        <taxon>Brassica</taxon>
    </lineage>
</organism>
<feature type="domain" description="Disease resistance R13L4/SHOC-2-like LRR" evidence="10">
    <location>
        <begin position="514"/>
        <end position="812"/>
    </location>
</feature>
<evidence type="ECO:0000313" key="11">
    <source>
        <dbReference type="EMBL" id="KAF2538004.1"/>
    </source>
</evidence>
<dbReference type="Gene3D" id="3.40.50.300">
    <property type="entry name" value="P-loop containing nucleotide triphosphate hydrolases"/>
    <property type="match status" value="1"/>
</dbReference>
<dbReference type="InterPro" id="IPR002182">
    <property type="entry name" value="NB-ARC"/>
</dbReference>
<dbReference type="InterPro" id="IPR055414">
    <property type="entry name" value="LRR_R13L4/SHOC2-like"/>
</dbReference>
<dbReference type="InterPro" id="IPR050905">
    <property type="entry name" value="Plant_NBS-LRR"/>
</dbReference>
<dbReference type="PANTHER" id="PTHR33463:SF220">
    <property type="entry name" value="NB-ARC DOMAIN-CONTAINING PROTEIN"/>
    <property type="match status" value="1"/>
</dbReference>
<keyword evidence="3" id="KW-0677">Repeat</keyword>
<protein>
    <recommendedName>
        <fullName evidence="13">NB-ARC domain-containing protein</fullName>
    </recommendedName>
</protein>
<keyword evidence="4" id="KW-0547">Nucleotide-binding</keyword>
<proteinExistence type="inferred from homology"/>
<evidence type="ECO:0000256" key="4">
    <source>
        <dbReference type="ARBA" id="ARBA00022741"/>
    </source>
</evidence>
<evidence type="ECO:0000256" key="5">
    <source>
        <dbReference type="ARBA" id="ARBA00022821"/>
    </source>
</evidence>
<comment type="caution">
    <text evidence="11">The sequence shown here is derived from an EMBL/GenBank/DDBJ whole genome shotgun (WGS) entry which is preliminary data.</text>
</comment>
<name>A0A8S9FY39_BRACR</name>
<dbReference type="Proteomes" id="UP000712281">
    <property type="component" value="Unassembled WGS sequence"/>
</dbReference>
<dbReference type="Pfam" id="PF23598">
    <property type="entry name" value="LRR_14"/>
    <property type="match status" value="1"/>
</dbReference>
<evidence type="ECO:0000256" key="2">
    <source>
        <dbReference type="ARBA" id="ARBA00022614"/>
    </source>
</evidence>
<evidence type="ECO:0008006" key="13">
    <source>
        <dbReference type="Google" id="ProtNLM"/>
    </source>
</evidence>
<dbReference type="Pfam" id="PF00931">
    <property type="entry name" value="NB-ARC"/>
    <property type="match status" value="1"/>
</dbReference>
<gene>
    <name evidence="11" type="ORF">F2Q68_00019732</name>
</gene>
<feature type="domain" description="NB-ARC" evidence="8">
    <location>
        <begin position="157"/>
        <end position="327"/>
    </location>
</feature>
<dbReference type="PANTHER" id="PTHR33463">
    <property type="entry name" value="NB-ARC DOMAIN-CONTAINING PROTEIN-RELATED"/>
    <property type="match status" value="1"/>
</dbReference>
<dbReference type="AlphaFoldDB" id="A0A8S9FY39"/>
<evidence type="ECO:0000256" key="3">
    <source>
        <dbReference type="ARBA" id="ARBA00022737"/>
    </source>
</evidence>
<dbReference type="FunFam" id="3.40.50.300:FF:001091">
    <property type="entry name" value="Probable disease resistance protein At1g61300"/>
    <property type="match status" value="1"/>
</dbReference>
<dbReference type="InterPro" id="IPR058922">
    <property type="entry name" value="WHD_DRP"/>
</dbReference>
<feature type="coiled-coil region" evidence="7">
    <location>
        <begin position="28"/>
        <end position="62"/>
    </location>
</feature>
<reference evidence="11" key="1">
    <citation type="submission" date="2019-12" db="EMBL/GenBank/DDBJ databases">
        <title>Genome sequencing and annotation of Brassica cretica.</title>
        <authorList>
            <person name="Studholme D.J."/>
            <person name="Sarris P.F."/>
        </authorList>
    </citation>
    <scope>NUCLEOTIDE SEQUENCE</scope>
    <source>
        <strain evidence="11">PFS-001/15</strain>
        <tissue evidence="11">Leaf</tissue>
    </source>
</reference>
<dbReference type="EMBL" id="QGKW02002228">
    <property type="protein sequence ID" value="KAF2538004.1"/>
    <property type="molecule type" value="Genomic_DNA"/>
</dbReference>